<feature type="compositionally biased region" description="Basic and acidic residues" evidence="3">
    <location>
        <begin position="290"/>
        <end position="299"/>
    </location>
</feature>
<sequence length="307" mass="33653">RGILEPGAPVAADLWCLKGVFQGRLHMAIFHVRVKTFSRSKNQSAVAAAAYRGAMLLTDPGGKLHDYRARRGVLRSRCFVPAGSPVWADDPQMLWTAAEAAEKRKDSTLCRNFCVSLPHELNHAQRWDLIEDLAQRLVDRYGFAVQASSHAPVEGDPRHFYAHLLSTTRKLGPEGLAAKTRELDGPINGRVEVEWVRAMVAAQINAHLSKVDVQDRVDEPYPVTTATQDMRADSPALVDGEAGFASLLTRYRSGGVLMGVPEGHTAERAFAERLLARGANRVPAPQNQRSDVRTGDRAGEAMSDQSV</sequence>
<keyword evidence="2" id="KW-0184">Conjugation</keyword>
<gene>
    <name evidence="5" type="ORF">M3O51_21710</name>
</gene>
<dbReference type="EMBL" id="JAMBED010000148">
    <property type="protein sequence ID" value="MCL1553823.1"/>
    <property type="molecule type" value="Genomic_DNA"/>
</dbReference>
<protein>
    <submittedName>
        <fullName evidence="5">MobA/MobL family protein</fullName>
    </submittedName>
</protein>
<proteinExistence type="inferred from homology"/>
<evidence type="ECO:0000313" key="5">
    <source>
        <dbReference type="EMBL" id="MCL1553823.1"/>
    </source>
</evidence>
<accession>A0ABT0LYG1</accession>
<dbReference type="RefSeq" id="WP_249048689.1">
    <property type="nucleotide sequence ID" value="NZ_JAMBED010000148.1"/>
</dbReference>
<organism evidence="5 6">
    <name type="scientific">Xanthomonas nasturtii</name>
    <dbReference type="NCBI Taxonomy" id="1843581"/>
    <lineage>
        <taxon>Bacteria</taxon>
        <taxon>Pseudomonadati</taxon>
        <taxon>Pseudomonadota</taxon>
        <taxon>Gammaproteobacteria</taxon>
        <taxon>Lysobacterales</taxon>
        <taxon>Lysobacteraceae</taxon>
        <taxon>Xanthomonas</taxon>
    </lineage>
</organism>
<dbReference type="Pfam" id="PF03389">
    <property type="entry name" value="MobA_MobL"/>
    <property type="match status" value="1"/>
</dbReference>
<evidence type="ECO:0000313" key="6">
    <source>
        <dbReference type="Proteomes" id="UP001167357"/>
    </source>
</evidence>
<evidence type="ECO:0000259" key="4">
    <source>
        <dbReference type="Pfam" id="PF03389"/>
    </source>
</evidence>
<evidence type="ECO:0000256" key="3">
    <source>
        <dbReference type="SAM" id="MobiDB-lite"/>
    </source>
</evidence>
<name>A0ABT0LYG1_9XANT</name>
<comment type="similarity">
    <text evidence="1">Belongs to the MobA/MobL family.</text>
</comment>
<feature type="region of interest" description="Disordered" evidence="3">
    <location>
        <begin position="277"/>
        <end position="307"/>
    </location>
</feature>
<keyword evidence="6" id="KW-1185">Reference proteome</keyword>
<comment type="caution">
    <text evidence="5">The sequence shown here is derived from an EMBL/GenBank/DDBJ whole genome shotgun (WGS) entry which is preliminary data.</text>
</comment>
<feature type="domain" description="MobA/MobL protein" evidence="4">
    <location>
        <begin position="43"/>
        <end position="219"/>
    </location>
</feature>
<evidence type="ECO:0000256" key="2">
    <source>
        <dbReference type="ARBA" id="ARBA00022971"/>
    </source>
</evidence>
<dbReference type="Proteomes" id="UP001167357">
    <property type="component" value="Unassembled WGS sequence"/>
</dbReference>
<reference evidence="5" key="1">
    <citation type="submission" date="2022-04" db="EMBL/GenBank/DDBJ databases">
        <title>Genomic comparison of 19 strains of Xanthomonas nasturtii, a newly emerging watercress pathogen.</title>
        <authorList>
            <person name="Harrison J."/>
            <person name="Greer S."/>
            <person name="Hussain R."/>
            <person name="Lascelles D."/>
            <person name="Roberts M."/>
            <person name="Carter B."/>
            <person name="Bryning A."/>
            <person name="Carroll S."/>
            <person name="Aspin A."/>
            <person name="Cruz L."/>
            <person name="Cruz J."/>
            <person name="Grant M."/>
            <person name="Vicente J."/>
            <person name="Studholme D.J."/>
        </authorList>
    </citation>
    <scope>NUCLEOTIDE SEQUENCE</scope>
    <source>
        <strain evidence="5">10016B</strain>
    </source>
</reference>
<dbReference type="InterPro" id="IPR005053">
    <property type="entry name" value="MobA_MobL"/>
</dbReference>
<dbReference type="Gene3D" id="3.30.930.30">
    <property type="match status" value="1"/>
</dbReference>
<feature type="non-terminal residue" evidence="5">
    <location>
        <position position="1"/>
    </location>
</feature>
<evidence type="ECO:0000256" key="1">
    <source>
        <dbReference type="ARBA" id="ARBA00010873"/>
    </source>
</evidence>